<reference evidence="6" key="1">
    <citation type="submission" date="2022-12" db="EMBL/GenBank/DDBJ databases">
        <title>Chromosome-level genome assembly of the bean flower thrips Megalurothrips usitatus.</title>
        <authorList>
            <person name="Ma L."/>
            <person name="Liu Q."/>
            <person name="Li H."/>
            <person name="Cai W."/>
        </authorList>
    </citation>
    <scope>NUCLEOTIDE SEQUENCE</scope>
    <source>
        <strain evidence="6">Cailab_2022a</strain>
    </source>
</reference>
<dbReference type="Proteomes" id="UP001075354">
    <property type="component" value="Chromosome 1"/>
</dbReference>
<name>A0AAV7Y1H3_9NEOP</name>
<evidence type="ECO:0000256" key="1">
    <source>
        <dbReference type="ARBA" id="ARBA00009986"/>
    </source>
</evidence>
<organism evidence="6 7">
    <name type="scientific">Megalurothrips usitatus</name>
    <name type="common">bean blossom thrips</name>
    <dbReference type="NCBI Taxonomy" id="439358"/>
    <lineage>
        <taxon>Eukaryota</taxon>
        <taxon>Metazoa</taxon>
        <taxon>Ecdysozoa</taxon>
        <taxon>Arthropoda</taxon>
        <taxon>Hexapoda</taxon>
        <taxon>Insecta</taxon>
        <taxon>Pterygota</taxon>
        <taxon>Neoptera</taxon>
        <taxon>Paraneoptera</taxon>
        <taxon>Thysanoptera</taxon>
        <taxon>Terebrantia</taxon>
        <taxon>Thripoidea</taxon>
        <taxon>Thripidae</taxon>
        <taxon>Megalurothrips</taxon>
    </lineage>
</organism>
<dbReference type="InterPro" id="IPR029510">
    <property type="entry name" value="Ald_DH_CS_GLU"/>
</dbReference>
<feature type="active site" evidence="3">
    <location>
        <position position="296"/>
    </location>
</feature>
<dbReference type="AlphaFoldDB" id="A0AAV7Y1H3"/>
<evidence type="ECO:0000256" key="3">
    <source>
        <dbReference type="PROSITE-ProRule" id="PRU10007"/>
    </source>
</evidence>
<dbReference type="FunFam" id="3.40.605.10:FF:000050">
    <property type="entry name" value="Aldehyde dehydrogenase, mitochondrial"/>
    <property type="match status" value="1"/>
</dbReference>
<dbReference type="Gene3D" id="3.40.605.10">
    <property type="entry name" value="Aldehyde Dehydrogenase, Chain A, domain 1"/>
    <property type="match status" value="1"/>
</dbReference>
<gene>
    <name evidence="6" type="ORF">ONE63_000601</name>
</gene>
<dbReference type="PROSITE" id="PS00070">
    <property type="entry name" value="ALDEHYDE_DEHYDR_CYS"/>
    <property type="match status" value="1"/>
</dbReference>
<dbReference type="GO" id="GO:0016620">
    <property type="term" value="F:oxidoreductase activity, acting on the aldehyde or oxo group of donors, NAD or NADP as acceptor"/>
    <property type="evidence" value="ECO:0007669"/>
    <property type="project" value="InterPro"/>
</dbReference>
<dbReference type="CDD" id="cd07141">
    <property type="entry name" value="ALDH_F1AB_F2_RALDH1"/>
    <property type="match status" value="1"/>
</dbReference>
<keyword evidence="7" id="KW-1185">Reference proteome</keyword>
<evidence type="ECO:0000259" key="5">
    <source>
        <dbReference type="Pfam" id="PF00171"/>
    </source>
</evidence>
<dbReference type="InterPro" id="IPR016163">
    <property type="entry name" value="Ald_DH_C"/>
</dbReference>
<evidence type="ECO:0000256" key="4">
    <source>
        <dbReference type="RuleBase" id="RU003345"/>
    </source>
</evidence>
<proteinExistence type="inferred from homology"/>
<evidence type="ECO:0000313" key="7">
    <source>
        <dbReference type="Proteomes" id="UP001075354"/>
    </source>
</evidence>
<comment type="similarity">
    <text evidence="1 4">Belongs to the aldehyde dehydrogenase family.</text>
</comment>
<dbReference type="PROSITE" id="PS00687">
    <property type="entry name" value="ALDEHYDE_DEHYDR_GLU"/>
    <property type="match status" value="1"/>
</dbReference>
<dbReference type="InterPro" id="IPR015590">
    <property type="entry name" value="Aldehyde_DH_dom"/>
</dbReference>
<evidence type="ECO:0000256" key="2">
    <source>
        <dbReference type="ARBA" id="ARBA00023002"/>
    </source>
</evidence>
<dbReference type="InterPro" id="IPR016161">
    <property type="entry name" value="Ald_DH/histidinol_DH"/>
</dbReference>
<protein>
    <recommendedName>
        <fullName evidence="5">Aldehyde dehydrogenase domain-containing protein</fullName>
    </recommendedName>
</protein>
<accession>A0AAV7Y1H3</accession>
<comment type="caution">
    <text evidence="6">The sequence shown here is derived from an EMBL/GenBank/DDBJ whole genome shotgun (WGS) entry which is preliminary data.</text>
</comment>
<dbReference type="InterPro" id="IPR016160">
    <property type="entry name" value="Ald_DH_CS_CYS"/>
</dbReference>
<keyword evidence="2 4" id="KW-0560">Oxidoreductase</keyword>
<dbReference type="InterPro" id="IPR016162">
    <property type="entry name" value="Ald_DH_N"/>
</dbReference>
<feature type="domain" description="Aldehyde dehydrogenase" evidence="5">
    <location>
        <begin position="58"/>
        <end position="519"/>
    </location>
</feature>
<dbReference type="Gene3D" id="3.40.309.10">
    <property type="entry name" value="Aldehyde Dehydrogenase, Chain A, domain 2"/>
    <property type="match status" value="1"/>
</dbReference>
<dbReference type="PANTHER" id="PTHR11699">
    <property type="entry name" value="ALDEHYDE DEHYDROGENASE-RELATED"/>
    <property type="match status" value="1"/>
</dbReference>
<dbReference type="EMBL" id="JAPTSV010000001">
    <property type="protein sequence ID" value="KAJ1531964.1"/>
    <property type="molecule type" value="Genomic_DNA"/>
</dbReference>
<dbReference type="SUPFAM" id="SSF53720">
    <property type="entry name" value="ALDH-like"/>
    <property type="match status" value="1"/>
</dbReference>
<evidence type="ECO:0000313" key="6">
    <source>
        <dbReference type="EMBL" id="KAJ1531964.1"/>
    </source>
</evidence>
<dbReference type="FunFam" id="3.40.309.10:FF:000001">
    <property type="entry name" value="Mitochondrial aldehyde dehydrogenase 2"/>
    <property type="match status" value="1"/>
</dbReference>
<sequence length="528" mass="56879">MLRAVVSSPVARQLQEACRKPLAAACASQTKAFATAPLPAPQPDAKALYSGIFINNEWHKSTSGKTFQTINPATGEPIAEIQEGGKADIDKAVKAANDAFRLGSPWRTMDASQRGYLLNRLADLIDRDAVYLASLETIDNGKPYSMALPVDVKGAANNLRYFAGWADKFHGKTIPMDGSFFAFTRQEPVGIVGAILPWNFPIMLLSWKLGPALAMGNTVIVKPAEQTPLTTLHVAQLAKEAGFPPGVINIVPGFGDAGEALVQHPNVDKIAFTGSTEVGKLIQAGAARTLKRVTLELGGKSPNIILNDVDLDEAVETAHFGLFFNMGQCCCAGSRTYVQQEIYDKFVEASGERAKKKTVGNPFDLGVEQGPQIDEEQMSKILGLIKSGKEEGAKLVTGGDRVGEKGYFVAPTVFADVKDNMRIAKEEIFGPVQQIIPFKSIEDVIARGNNTDFGLAAAVMTKDIDKAMYIMQSLRAGTVWINTYNSLSVQVPFGGYKHSGFGRDAGMDALNAYSEIKSVICKVPQKNS</sequence>
<dbReference type="Pfam" id="PF00171">
    <property type="entry name" value="Aldedh"/>
    <property type="match status" value="1"/>
</dbReference>